<gene>
    <name evidence="2" type="ORF">THAOC_08873</name>
</gene>
<organism evidence="2 3">
    <name type="scientific">Thalassiosira oceanica</name>
    <name type="common">Marine diatom</name>
    <dbReference type="NCBI Taxonomy" id="159749"/>
    <lineage>
        <taxon>Eukaryota</taxon>
        <taxon>Sar</taxon>
        <taxon>Stramenopiles</taxon>
        <taxon>Ochrophyta</taxon>
        <taxon>Bacillariophyta</taxon>
        <taxon>Coscinodiscophyceae</taxon>
        <taxon>Thalassiosirophycidae</taxon>
        <taxon>Thalassiosirales</taxon>
        <taxon>Thalassiosiraceae</taxon>
        <taxon>Thalassiosira</taxon>
    </lineage>
</organism>
<feature type="compositionally biased region" description="Basic residues" evidence="1">
    <location>
        <begin position="53"/>
        <end position="64"/>
    </location>
</feature>
<evidence type="ECO:0000256" key="1">
    <source>
        <dbReference type="SAM" id="MobiDB-lite"/>
    </source>
</evidence>
<reference evidence="2 3" key="1">
    <citation type="journal article" date="2012" name="Genome Biol.">
        <title>Genome and low-iron response of an oceanic diatom adapted to chronic iron limitation.</title>
        <authorList>
            <person name="Lommer M."/>
            <person name="Specht M."/>
            <person name="Roy A.S."/>
            <person name="Kraemer L."/>
            <person name="Andreson R."/>
            <person name="Gutowska M.A."/>
            <person name="Wolf J."/>
            <person name="Bergner S.V."/>
            <person name="Schilhabel M.B."/>
            <person name="Klostermeier U.C."/>
            <person name="Beiko R.G."/>
            <person name="Rosenstiel P."/>
            <person name="Hippler M."/>
            <person name="Laroche J."/>
        </authorList>
    </citation>
    <scope>NUCLEOTIDE SEQUENCE [LARGE SCALE GENOMIC DNA]</scope>
    <source>
        <strain evidence="2 3">CCMP1005</strain>
    </source>
</reference>
<dbReference type="AlphaFoldDB" id="K0TH97"/>
<evidence type="ECO:0000313" key="3">
    <source>
        <dbReference type="Proteomes" id="UP000266841"/>
    </source>
</evidence>
<dbReference type="Proteomes" id="UP000266841">
    <property type="component" value="Unassembled WGS sequence"/>
</dbReference>
<accession>K0TH97</accession>
<feature type="non-terminal residue" evidence="2">
    <location>
        <position position="1"/>
    </location>
</feature>
<feature type="compositionally biased region" description="Low complexity" evidence="1">
    <location>
        <begin position="9"/>
        <end position="21"/>
    </location>
</feature>
<sequence>APDHPKVLRVPVRVQQGVPRGRPVRLTDVHGGYQGVPAPKRLVERRGGVRLALPRRSRRPRRRPDRPLGRRDVRPGRGEQPEVRDPDARPGGEAGGRRRGPAPAELHPVAVAVGRGGRLARAEVRYRRGRPGGLEEYPRDERVSHCCSEVFRADGNSLLVKMSARSPRVPSSTNCCPPRVEKGADSHAPNASELSLLAAGFELFSRPDDTRRAADRPPSLDATSHERLAMLPNWCGDVAPEDED</sequence>
<comment type="caution">
    <text evidence="2">The sequence shown here is derived from an EMBL/GenBank/DDBJ whole genome shotgun (WGS) entry which is preliminary data.</text>
</comment>
<keyword evidence="3" id="KW-1185">Reference proteome</keyword>
<protein>
    <submittedName>
        <fullName evidence="2">Uncharacterized protein</fullName>
    </submittedName>
</protein>
<proteinExistence type="predicted"/>
<evidence type="ECO:0000313" key="2">
    <source>
        <dbReference type="EMBL" id="EJK69832.1"/>
    </source>
</evidence>
<feature type="compositionally biased region" description="Basic and acidic residues" evidence="1">
    <location>
        <begin position="65"/>
        <end position="90"/>
    </location>
</feature>
<name>K0TH97_THAOC</name>
<feature type="region of interest" description="Disordered" evidence="1">
    <location>
        <begin position="1"/>
        <end position="107"/>
    </location>
</feature>
<dbReference type="EMBL" id="AGNL01009501">
    <property type="protein sequence ID" value="EJK69832.1"/>
    <property type="molecule type" value="Genomic_DNA"/>
</dbReference>